<dbReference type="InterPro" id="IPR008331">
    <property type="entry name" value="Ferritin_DPS_dom"/>
</dbReference>
<gene>
    <name evidence="4" type="ORF">NON19_24295</name>
</gene>
<dbReference type="InterPro" id="IPR009078">
    <property type="entry name" value="Ferritin-like_SF"/>
</dbReference>
<accession>A0ABT1PI83</accession>
<dbReference type="InterPro" id="IPR002177">
    <property type="entry name" value="DPS_DNA-bd"/>
</dbReference>
<reference evidence="4 5" key="1">
    <citation type="submission" date="2022-06" db="EMBL/GenBank/DDBJ databases">
        <title>Draft genome sequence of type strain Streptomyces rubrisoli DSM 42083.</title>
        <authorList>
            <person name="Duangmal K."/>
            <person name="Klaysubun C."/>
        </authorList>
    </citation>
    <scope>NUCLEOTIDE SEQUENCE [LARGE SCALE GENOMIC DNA]</scope>
    <source>
        <strain evidence="4 5">DSM 42083</strain>
    </source>
</reference>
<keyword evidence="5" id="KW-1185">Reference proteome</keyword>
<dbReference type="PIRSF" id="PIRSF005900">
    <property type="entry name" value="Dps"/>
    <property type="match status" value="1"/>
</dbReference>
<evidence type="ECO:0000256" key="2">
    <source>
        <dbReference type="RuleBase" id="RU003875"/>
    </source>
</evidence>
<dbReference type="RefSeq" id="WP_255931199.1">
    <property type="nucleotide sequence ID" value="NZ_JANFNH010000036.1"/>
</dbReference>
<dbReference type="Proteomes" id="UP001206206">
    <property type="component" value="Unassembled WGS sequence"/>
</dbReference>
<dbReference type="PANTHER" id="PTHR42932:SF2">
    <property type="entry name" value="DNA PROTECTION DURING STARVATION PROTEIN 1"/>
    <property type="match status" value="1"/>
</dbReference>
<dbReference type="PRINTS" id="PR01346">
    <property type="entry name" value="HELNAPAPROT"/>
</dbReference>
<comment type="caution">
    <text evidence="4">The sequence shown here is derived from an EMBL/GenBank/DDBJ whole genome shotgun (WGS) entry which is preliminary data.</text>
</comment>
<feature type="domain" description="Ferritin/DPS" evidence="3">
    <location>
        <begin position="19"/>
        <end position="153"/>
    </location>
</feature>
<evidence type="ECO:0000313" key="4">
    <source>
        <dbReference type="EMBL" id="MCQ4045069.1"/>
    </source>
</evidence>
<dbReference type="EMBL" id="JANFNH010000036">
    <property type="protein sequence ID" value="MCQ4045069.1"/>
    <property type="molecule type" value="Genomic_DNA"/>
</dbReference>
<dbReference type="Pfam" id="PF00210">
    <property type="entry name" value="Ferritin"/>
    <property type="match status" value="1"/>
</dbReference>
<sequence>MAVVKTALSDEARKVAADTLQGALVDLVDLALLAKQVHWNIVGPRFRSVHLQLDEVVSTARSYSDTVAERSAAIGVPPDGRAETVAKTSGVATVKDGWINDKDAVDILIAALAAIIERMRERIKATEQPDLVTQDIFLGLTAALEKHYWMFQAENVSV</sequence>
<evidence type="ECO:0000256" key="1">
    <source>
        <dbReference type="ARBA" id="ARBA00009497"/>
    </source>
</evidence>
<protein>
    <submittedName>
        <fullName evidence="4">DNA starvation/stationary phase protection protein</fullName>
    </submittedName>
</protein>
<name>A0ABT1PI83_9ACTN</name>
<dbReference type="PANTHER" id="PTHR42932">
    <property type="entry name" value="GENERAL STRESS PROTEIN 20U"/>
    <property type="match status" value="1"/>
</dbReference>
<dbReference type="SUPFAM" id="SSF47240">
    <property type="entry name" value="Ferritin-like"/>
    <property type="match status" value="1"/>
</dbReference>
<dbReference type="Gene3D" id="1.20.1260.10">
    <property type="match status" value="1"/>
</dbReference>
<organism evidence="4 5">
    <name type="scientific">Streptantibioticus rubrisoli</name>
    <dbReference type="NCBI Taxonomy" id="1387313"/>
    <lineage>
        <taxon>Bacteria</taxon>
        <taxon>Bacillati</taxon>
        <taxon>Actinomycetota</taxon>
        <taxon>Actinomycetes</taxon>
        <taxon>Kitasatosporales</taxon>
        <taxon>Streptomycetaceae</taxon>
        <taxon>Streptantibioticus</taxon>
    </lineage>
</organism>
<dbReference type="InterPro" id="IPR012347">
    <property type="entry name" value="Ferritin-like"/>
</dbReference>
<dbReference type="PROSITE" id="PS00818">
    <property type="entry name" value="DPS_1"/>
    <property type="match status" value="1"/>
</dbReference>
<evidence type="ECO:0000313" key="5">
    <source>
        <dbReference type="Proteomes" id="UP001206206"/>
    </source>
</evidence>
<evidence type="ECO:0000259" key="3">
    <source>
        <dbReference type="Pfam" id="PF00210"/>
    </source>
</evidence>
<proteinExistence type="inferred from homology"/>
<dbReference type="InterPro" id="IPR023188">
    <property type="entry name" value="DPS_DNA-bd_CS"/>
</dbReference>
<comment type="similarity">
    <text evidence="1 2">Belongs to the Dps family.</text>
</comment>
<dbReference type="CDD" id="cd01043">
    <property type="entry name" value="DPS"/>
    <property type="match status" value="1"/>
</dbReference>